<evidence type="ECO:0000313" key="14">
    <source>
        <dbReference type="Proteomes" id="UP000029585"/>
    </source>
</evidence>
<dbReference type="GO" id="GO:0009306">
    <property type="term" value="P:protein secretion"/>
    <property type="evidence" value="ECO:0007669"/>
    <property type="project" value="InterPro"/>
</dbReference>
<dbReference type="GO" id="GO:0005886">
    <property type="term" value="C:plasma membrane"/>
    <property type="evidence" value="ECO:0007669"/>
    <property type="project" value="UniProtKB-SubCell"/>
</dbReference>
<dbReference type="Proteomes" id="UP000029585">
    <property type="component" value="Unassembled WGS sequence"/>
</dbReference>
<evidence type="ECO:0000256" key="4">
    <source>
        <dbReference type="ARBA" id="ARBA00022448"/>
    </source>
</evidence>
<dbReference type="PRINTS" id="PR00950">
    <property type="entry name" value="TYPE3IMSPROT"/>
</dbReference>
<dbReference type="PANTHER" id="PTHR30531:SF12">
    <property type="entry name" value="FLAGELLAR BIOSYNTHETIC PROTEIN FLHB"/>
    <property type="match status" value="1"/>
</dbReference>
<protein>
    <recommendedName>
        <fullName evidence="3 12">Flagellar biosynthetic protein FlhB</fullName>
    </recommendedName>
</protein>
<dbReference type="InterPro" id="IPR006136">
    <property type="entry name" value="FlhB"/>
</dbReference>
<evidence type="ECO:0000256" key="8">
    <source>
        <dbReference type="ARBA" id="ARBA00022927"/>
    </source>
</evidence>
<keyword evidence="13" id="KW-0282">Flagellum</keyword>
<dbReference type="eggNOG" id="COG1377">
    <property type="taxonomic scope" value="Bacteria"/>
</dbReference>
<feature type="transmembrane region" description="Helical" evidence="12">
    <location>
        <begin position="193"/>
        <end position="213"/>
    </location>
</feature>
<keyword evidence="6 12" id="KW-0812">Transmembrane</keyword>
<name>A0A096DC42_FLAPL</name>
<keyword evidence="14" id="KW-1185">Reference proteome</keyword>
<feature type="transmembrane region" description="Helical" evidence="12">
    <location>
        <begin position="88"/>
        <end position="109"/>
    </location>
</feature>
<keyword evidence="4 12" id="KW-0813">Transport</keyword>
<evidence type="ECO:0000256" key="11">
    <source>
        <dbReference type="ARBA" id="ARBA00023225"/>
    </source>
</evidence>
<dbReference type="GO" id="GO:0044780">
    <property type="term" value="P:bacterial-type flagellum assembly"/>
    <property type="evidence" value="ECO:0007669"/>
    <property type="project" value="InterPro"/>
</dbReference>
<sequence>MADSSKTEKATPKKRRDERKKGNVFFSNDAVSVAVLLASFFVLKLTATPMVEQIYRFLQYAMGLVAGAAHTGLQDNLSGLVLEMLKTFLFAAGPLLATTAVVAVAATFFQTKLLVSGEALKPKFSRINPLQGIKRLFSLRSVIEALKGILKITVLLFLIYQFLVGIVDTFTKYLHTDLAVACAHLVDEGFQMVMQIAIAFVVLAGADVFYQWWDYERQLRMSKQEIKEEYKQMEGDPQVKGKIKEVQRRMAQSRMMQQVPKADVVIRNPTHFAVALRYRPETDGAPIVLAKGQDELAGRIVRKAEEHHIAIIENVPLARALYATAELNREIPPELYNAVAEVLVYLYRMDEKLK</sequence>
<dbReference type="EMBL" id="ADLO01000065">
    <property type="protein sequence ID" value="KGF55094.1"/>
    <property type="molecule type" value="Genomic_DNA"/>
</dbReference>
<evidence type="ECO:0000256" key="3">
    <source>
        <dbReference type="ARBA" id="ARBA00021622"/>
    </source>
</evidence>
<evidence type="ECO:0000256" key="10">
    <source>
        <dbReference type="ARBA" id="ARBA00023136"/>
    </source>
</evidence>
<keyword evidence="7 12" id="KW-1005">Bacterial flagellum biogenesis</keyword>
<dbReference type="NCBIfam" id="TIGR00328">
    <property type="entry name" value="flhB"/>
    <property type="match status" value="1"/>
</dbReference>
<keyword evidence="11 12" id="KW-1006">Bacterial flagellum protein export</keyword>
<evidence type="ECO:0000313" key="13">
    <source>
        <dbReference type="EMBL" id="KGF55094.1"/>
    </source>
</evidence>
<evidence type="ECO:0000256" key="9">
    <source>
        <dbReference type="ARBA" id="ARBA00022989"/>
    </source>
</evidence>
<dbReference type="PATRIC" id="fig|742738.3.peg.2330"/>
<dbReference type="AlphaFoldDB" id="A0A096DC42"/>
<organism evidence="13 14">
    <name type="scientific">Flavonifractor plautii 1_3_50AFAA</name>
    <dbReference type="NCBI Taxonomy" id="742738"/>
    <lineage>
        <taxon>Bacteria</taxon>
        <taxon>Bacillati</taxon>
        <taxon>Bacillota</taxon>
        <taxon>Clostridia</taxon>
        <taxon>Eubacteriales</taxon>
        <taxon>Oscillospiraceae</taxon>
        <taxon>Flavonifractor</taxon>
    </lineage>
</organism>
<dbReference type="SUPFAM" id="SSF160544">
    <property type="entry name" value="EscU C-terminal domain-like"/>
    <property type="match status" value="1"/>
</dbReference>
<accession>A0A096DC42</accession>
<evidence type="ECO:0000256" key="1">
    <source>
        <dbReference type="ARBA" id="ARBA00004651"/>
    </source>
</evidence>
<keyword evidence="8 12" id="KW-0653">Protein transport</keyword>
<dbReference type="Gene3D" id="3.40.1690.10">
    <property type="entry name" value="secretion proteins EscU"/>
    <property type="match status" value="1"/>
</dbReference>
<dbReference type="HOGENOM" id="CLU_041013_1_2_9"/>
<comment type="subcellular location">
    <subcellularLocation>
        <location evidence="1">Cell membrane</location>
        <topology evidence="1">Multi-pass membrane protein</topology>
    </subcellularLocation>
</comment>
<dbReference type="Gene3D" id="6.10.250.2080">
    <property type="match status" value="1"/>
</dbReference>
<comment type="caution">
    <text evidence="13">The sequence shown here is derived from an EMBL/GenBank/DDBJ whole genome shotgun (WGS) entry which is preliminary data.</text>
</comment>
<dbReference type="RefSeq" id="WP_009260636.1">
    <property type="nucleotide sequence ID" value="NZ_KN174163.1"/>
</dbReference>
<feature type="transmembrane region" description="Helical" evidence="12">
    <location>
        <begin position="23"/>
        <end position="43"/>
    </location>
</feature>
<keyword evidence="9 12" id="KW-1133">Transmembrane helix</keyword>
<gene>
    <name evidence="12" type="primary">flhB</name>
    <name evidence="13" type="ORF">HMPREF9460_02269</name>
</gene>
<keyword evidence="10 12" id="KW-0472">Membrane</keyword>
<dbReference type="InterPro" id="IPR029025">
    <property type="entry name" value="T3SS_substrate_exporter_C"/>
</dbReference>
<reference evidence="13 14" key="1">
    <citation type="submission" date="2011-08" db="EMBL/GenBank/DDBJ databases">
        <title>The Genome Sequence of Clostridium orbiscindens 1_3_50AFAA.</title>
        <authorList>
            <consortium name="The Broad Institute Genome Sequencing Platform"/>
            <person name="Earl A."/>
            <person name="Ward D."/>
            <person name="Feldgarden M."/>
            <person name="Gevers D."/>
            <person name="Daigneault M."/>
            <person name="Strauss J."/>
            <person name="Allen-Vercoe E."/>
            <person name="Young S.K."/>
            <person name="Zeng Q."/>
            <person name="Gargeya S."/>
            <person name="Fitzgerald M."/>
            <person name="Haas B."/>
            <person name="Abouelleil A."/>
            <person name="Alvarado L."/>
            <person name="Arachchi H.M."/>
            <person name="Berlin A."/>
            <person name="Brown A."/>
            <person name="Chapman S.B."/>
            <person name="Chen Z."/>
            <person name="Dunbar C."/>
            <person name="Freedman E."/>
            <person name="Gearin G."/>
            <person name="Gellesch M."/>
            <person name="Goldberg J."/>
            <person name="Griggs A."/>
            <person name="Gujja S."/>
            <person name="Heiman D."/>
            <person name="Howarth C."/>
            <person name="Larson L."/>
            <person name="Lui A."/>
            <person name="MacDonald P.J.P."/>
            <person name="Montmayeur A."/>
            <person name="Murphy C."/>
            <person name="Neiman D."/>
            <person name="Pearson M."/>
            <person name="Priest M."/>
            <person name="Roberts A."/>
            <person name="Saif S."/>
            <person name="Shea T."/>
            <person name="Shenoy N."/>
            <person name="Sisk P."/>
            <person name="Stolte C."/>
            <person name="Sykes S."/>
            <person name="Wortman J."/>
            <person name="Nusbaum C."/>
            <person name="Birren B."/>
        </authorList>
    </citation>
    <scope>NUCLEOTIDE SEQUENCE [LARGE SCALE GENOMIC DNA]</scope>
    <source>
        <strain evidence="13 14">1_3_50AFAA</strain>
    </source>
</reference>
<feature type="transmembrane region" description="Helical" evidence="12">
    <location>
        <begin position="148"/>
        <end position="167"/>
    </location>
</feature>
<dbReference type="PANTHER" id="PTHR30531">
    <property type="entry name" value="FLAGELLAR BIOSYNTHETIC PROTEIN FLHB"/>
    <property type="match status" value="1"/>
</dbReference>
<keyword evidence="5 12" id="KW-1003">Cell membrane</keyword>
<evidence type="ECO:0000256" key="5">
    <source>
        <dbReference type="ARBA" id="ARBA00022475"/>
    </source>
</evidence>
<keyword evidence="13" id="KW-0969">Cilium</keyword>
<dbReference type="InterPro" id="IPR006135">
    <property type="entry name" value="T3SS_substrate_exporter"/>
</dbReference>
<dbReference type="Pfam" id="PF01312">
    <property type="entry name" value="Bac_export_2"/>
    <property type="match status" value="1"/>
</dbReference>
<keyword evidence="13" id="KW-0966">Cell projection</keyword>
<evidence type="ECO:0000256" key="6">
    <source>
        <dbReference type="ARBA" id="ARBA00022692"/>
    </source>
</evidence>
<comment type="similarity">
    <text evidence="2 12">Belongs to the type III secretion exporter family.</text>
</comment>
<proteinExistence type="inferred from homology"/>
<comment type="function">
    <text evidence="12">Required for formation of the rod structure in the basal body of the flagellar apparatus. Together with FliI and FliH, may constitute the export apparatus of flagellin.</text>
</comment>
<evidence type="ECO:0000256" key="12">
    <source>
        <dbReference type="RuleBase" id="RU364091"/>
    </source>
</evidence>
<evidence type="ECO:0000256" key="2">
    <source>
        <dbReference type="ARBA" id="ARBA00010690"/>
    </source>
</evidence>
<evidence type="ECO:0000256" key="7">
    <source>
        <dbReference type="ARBA" id="ARBA00022795"/>
    </source>
</evidence>